<comment type="similarity">
    <text evidence="1">Belongs to the protein kinase superfamily. CAMK Ser/Thr protein kinase family. NIM1 subfamily.</text>
</comment>
<dbReference type="OrthoDB" id="289250at2759"/>
<organism evidence="8 9">
    <name type="scientific">Botryobasidium botryosum (strain FD-172 SS1)</name>
    <dbReference type="NCBI Taxonomy" id="930990"/>
    <lineage>
        <taxon>Eukaryota</taxon>
        <taxon>Fungi</taxon>
        <taxon>Dikarya</taxon>
        <taxon>Basidiomycota</taxon>
        <taxon>Agaricomycotina</taxon>
        <taxon>Agaricomycetes</taxon>
        <taxon>Cantharellales</taxon>
        <taxon>Botryobasidiaceae</taxon>
        <taxon>Botryobasidium</taxon>
    </lineage>
</organism>
<dbReference type="SMART" id="SM00220">
    <property type="entry name" value="S_TKc"/>
    <property type="match status" value="1"/>
</dbReference>
<evidence type="ECO:0000256" key="4">
    <source>
        <dbReference type="ARBA" id="ARBA00022741"/>
    </source>
</evidence>
<dbReference type="PANTHER" id="PTHR24346">
    <property type="entry name" value="MAP/MICROTUBULE AFFINITY-REGULATING KINASE"/>
    <property type="match status" value="1"/>
</dbReference>
<accession>A0A067MS18</accession>
<keyword evidence="9" id="KW-1185">Reference proteome</keyword>
<dbReference type="PROSITE" id="PS50011">
    <property type="entry name" value="PROTEIN_KINASE_DOM"/>
    <property type="match status" value="1"/>
</dbReference>
<dbReference type="HOGENOM" id="CLU_000288_63_0_1"/>
<reference evidence="9" key="1">
    <citation type="journal article" date="2014" name="Proc. Natl. Acad. Sci. U.S.A.">
        <title>Extensive sampling of basidiomycete genomes demonstrates inadequacy of the white-rot/brown-rot paradigm for wood decay fungi.</title>
        <authorList>
            <person name="Riley R."/>
            <person name="Salamov A.A."/>
            <person name="Brown D.W."/>
            <person name="Nagy L.G."/>
            <person name="Floudas D."/>
            <person name="Held B.W."/>
            <person name="Levasseur A."/>
            <person name="Lombard V."/>
            <person name="Morin E."/>
            <person name="Otillar R."/>
            <person name="Lindquist E.A."/>
            <person name="Sun H."/>
            <person name="LaButti K.M."/>
            <person name="Schmutz J."/>
            <person name="Jabbour D."/>
            <person name="Luo H."/>
            <person name="Baker S.E."/>
            <person name="Pisabarro A.G."/>
            <person name="Walton J.D."/>
            <person name="Blanchette R.A."/>
            <person name="Henrissat B."/>
            <person name="Martin F."/>
            <person name="Cullen D."/>
            <person name="Hibbett D.S."/>
            <person name="Grigoriev I.V."/>
        </authorList>
    </citation>
    <scope>NUCLEOTIDE SEQUENCE [LARGE SCALE GENOMIC DNA]</scope>
    <source>
        <strain evidence="9">FD-172 SS1</strain>
    </source>
</reference>
<evidence type="ECO:0000256" key="3">
    <source>
        <dbReference type="ARBA" id="ARBA00022679"/>
    </source>
</evidence>
<evidence type="ECO:0000256" key="5">
    <source>
        <dbReference type="ARBA" id="ARBA00022777"/>
    </source>
</evidence>
<keyword evidence="5" id="KW-0418">Kinase</keyword>
<dbReference type="GO" id="GO:0035556">
    <property type="term" value="P:intracellular signal transduction"/>
    <property type="evidence" value="ECO:0007669"/>
    <property type="project" value="TreeGrafter"/>
</dbReference>
<dbReference type="GO" id="GO:0004674">
    <property type="term" value="F:protein serine/threonine kinase activity"/>
    <property type="evidence" value="ECO:0007669"/>
    <property type="project" value="UniProtKB-KW"/>
</dbReference>
<dbReference type="InterPro" id="IPR000719">
    <property type="entry name" value="Prot_kinase_dom"/>
</dbReference>
<evidence type="ECO:0000256" key="2">
    <source>
        <dbReference type="ARBA" id="ARBA00022527"/>
    </source>
</evidence>
<protein>
    <recommendedName>
        <fullName evidence="7">Protein kinase domain-containing protein</fullName>
    </recommendedName>
</protein>
<sequence>MIRRDICDKNDRTRISFVREVEVLRHISHPNIITYVHSFTTQSHHCLVLEHIAGGELFDLLSDDANREQMSPQLLRRLWRELCSAVGWMHSVALVHRDIKLENILLTRNPFKSPIHTLPSPLLKLTDFGLSRFIDPAAPLLTTRCGSESYAAPEIIMGKPYDGRRTDAWACGVVLYALATGVLPPHGAQTPSRESRRTYLMRIAKAEYGWPEMAREWERALVSEDVKRVVGKLLVRDPAKRARIGDL</sequence>
<dbReference type="InterPro" id="IPR011009">
    <property type="entry name" value="Kinase-like_dom_sf"/>
</dbReference>
<evidence type="ECO:0000313" key="9">
    <source>
        <dbReference type="Proteomes" id="UP000027195"/>
    </source>
</evidence>
<evidence type="ECO:0000313" key="8">
    <source>
        <dbReference type="EMBL" id="KDQ18543.1"/>
    </source>
</evidence>
<feature type="domain" description="Protein kinase" evidence="7">
    <location>
        <begin position="1"/>
        <end position="247"/>
    </location>
</feature>
<name>A0A067MS18_BOTB1</name>
<evidence type="ECO:0000256" key="6">
    <source>
        <dbReference type="ARBA" id="ARBA00022840"/>
    </source>
</evidence>
<dbReference type="InterPro" id="IPR008271">
    <property type="entry name" value="Ser/Thr_kinase_AS"/>
</dbReference>
<keyword evidence="6" id="KW-0067">ATP-binding</keyword>
<dbReference type="GO" id="GO:0005524">
    <property type="term" value="F:ATP binding"/>
    <property type="evidence" value="ECO:0007669"/>
    <property type="project" value="UniProtKB-KW"/>
</dbReference>
<dbReference type="Proteomes" id="UP000027195">
    <property type="component" value="Unassembled WGS sequence"/>
</dbReference>
<keyword evidence="2" id="KW-0723">Serine/threonine-protein kinase</keyword>
<dbReference type="InParanoid" id="A0A067MS18"/>
<evidence type="ECO:0000256" key="1">
    <source>
        <dbReference type="ARBA" id="ARBA00010791"/>
    </source>
</evidence>
<dbReference type="EMBL" id="KL198021">
    <property type="protein sequence ID" value="KDQ18543.1"/>
    <property type="molecule type" value="Genomic_DNA"/>
</dbReference>
<dbReference type="SUPFAM" id="SSF56112">
    <property type="entry name" value="Protein kinase-like (PK-like)"/>
    <property type="match status" value="1"/>
</dbReference>
<keyword evidence="3" id="KW-0808">Transferase</keyword>
<dbReference type="AlphaFoldDB" id="A0A067MS18"/>
<dbReference type="GO" id="GO:0005737">
    <property type="term" value="C:cytoplasm"/>
    <property type="evidence" value="ECO:0007669"/>
    <property type="project" value="TreeGrafter"/>
</dbReference>
<keyword evidence="4" id="KW-0547">Nucleotide-binding</keyword>
<dbReference type="Pfam" id="PF00069">
    <property type="entry name" value="Pkinase"/>
    <property type="match status" value="1"/>
</dbReference>
<evidence type="ECO:0000259" key="7">
    <source>
        <dbReference type="PROSITE" id="PS50011"/>
    </source>
</evidence>
<gene>
    <name evidence="8" type="ORF">BOTBODRAFT_73585</name>
</gene>
<dbReference type="PANTHER" id="PTHR24346:SF82">
    <property type="entry name" value="KP78A-RELATED"/>
    <property type="match status" value="1"/>
</dbReference>
<feature type="non-terminal residue" evidence="8">
    <location>
        <position position="247"/>
    </location>
</feature>
<proteinExistence type="inferred from homology"/>
<dbReference type="Gene3D" id="1.10.510.10">
    <property type="entry name" value="Transferase(Phosphotransferase) domain 1"/>
    <property type="match status" value="1"/>
</dbReference>
<dbReference type="PROSITE" id="PS00108">
    <property type="entry name" value="PROTEIN_KINASE_ST"/>
    <property type="match status" value="1"/>
</dbReference>
<dbReference type="STRING" id="930990.A0A067MS18"/>